<evidence type="ECO:0000256" key="7">
    <source>
        <dbReference type="ARBA" id="ARBA00022723"/>
    </source>
</evidence>
<dbReference type="GO" id="GO:0005886">
    <property type="term" value="C:plasma membrane"/>
    <property type="evidence" value="ECO:0007669"/>
    <property type="project" value="UniProtKB-SubCell"/>
</dbReference>
<dbReference type="EMBL" id="CP003378">
    <property type="protein sequence ID" value="AFZ70613.1"/>
    <property type="molecule type" value="Genomic_DNA"/>
</dbReference>
<dbReference type="SFLD" id="SFLDF00027">
    <property type="entry name" value="p-type_atpase"/>
    <property type="match status" value="1"/>
</dbReference>
<feature type="binding site" evidence="16">
    <location>
        <position position="420"/>
    </location>
    <ligand>
        <name>ATP</name>
        <dbReference type="ChEBI" id="CHEBI:30616"/>
    </ligand>
</feature>
<feature type="active site" description="4-aspartylphosphate intermediate" evidence="16">
    <location>
        <position position="300"/>
    </location>
</feature>
<gene>
    <name evidence="16" type="primary">kdpB</name>
    <name evidence="18" type="ordered locus">Calag_0873</name>
</gene>
<evidence type="ECO:0000256" key="11">
    <source>
        <dbReference type="ARBA" id="ARBA00022958"/>
    </source>
</evidence>
<dbReference type="Gene3D" id="3.40.1110.10">
    <property type="entry name" value="Calcium-transporting ATPase, cytoplasmic domain N"/>
    <property type="match status" value="1"/>
</dbReference>
<comment type="function">
    <text evidence="16">Part of the high-affinity ATP-driven potassium transport (or Kdp) system, which catalyzes the hydrolysis of ATP coupled with the electrogenic transport of potassium into the cytoplasm. This subunit is responsible for energy coupling to the transport system and for the release of the potassium ions to the cytoplasm.</text>
</comment>
<comment type="subunit">
    <text evidence="16">The system is composed of three essential subunits: KdpA, KdpB and KdpC.</text>
</comment>
<evidence type="ECO:0000256" key="8">
    <source>
        <dbReference type="ARBA" id="ARBA00022741"/>
    </source>
</evidence>
<feature type="binding site" evidence="16">
    <location>
        <position position="540"/>
    </location>
    <ligand>
        <name>Mg(2+)</name>
        <dbReference type="ChEBI" id="CHEBI:18420"/>
    </ligand>
</feature>
<reference evidence="19" key="1">
    <citation type="submission" date="2012-03" db="EMBL/GenBank/DDBJ databases">
        <title>Complete genome of Caldisphaera lagunensis DSM 15908.</title>
        <authorList>
            <person name="Lucas S."/>
            <person name="Copeland A."/>
            <person name="Lapidus A."/>
            <person name="Glavina del Rio T."/>
            <person name="Dalin E."/>
            <person name="Tice H."/>
            <person name="Bruce D."/>
            <person name="Goodwin L."/>
            <person name="Pitluck S."/>
            <person name="Peters L."/>
            <person name="Mikhailova N."/>
            <person name="Teshima H."/>
            <person name="Kyrpides N."/>
            <person name="Mavromatis K."/>
            <person name="Ivanova N."/>
            <person name="Brettin T."/>
            <person name="Detter J.C."/>
            <person name="Han C."/>
            <person name="Larimer F."/>
            <person name="Land M."/>
            <person name="Hauser L."/>
            <person name="Markowitz V."/>
            <person name="Cheng J.-F."/>
            <person name="Hugenholtz P."/>
            <person name="Woyke T."/>
            <person name="Wu D."/>
            <person name="Spring S."/>
            <person name="Schroeder M."/>
            <person name="Brambilla E."/>
            <person name="Klenk H.-P."/>
            <person name="Eisen J.A."/>
        </authorList>
    </citation>
    <scope>NUCLEOTIDE SEQUENCE [LARGE SCALE GENOMIC DNA]</scope>
    <source>
        <strain evidence="19">DSM 15908 / JCM 11604 / IC-154</strain>
    </source>
</reference>
<keyword evidence="11 16" id="KW-0630">Potassium</keyword>
<dbReference type="InterPro" id="IPR044492">
    <property type="entry name" value="P_typ_ATPase_HD_dom"/>
</dbReference>
<keyword evidence="8 16" id="KW-0547">Nucleotide-binding</keyword>
<dbReference type="HOGENOM" id="CLU_025728_2_0_2"/>
<evidence type="ECO:0000256" key="1">
    <source>
        <dbReference type="ARBA" id="ARBA00004370"/>
    </source>
</evidence>
<keyword evidence="2 16" id="KW-0813">Transport</keyword>
<comment type="subcellular location">
    <subcellularLocation>
        <location evidence="16">Cell membrane</location>
        <topology evidence="16">Multi-pass membrane protein</topology>
    </subcellularLocation>
    <subcellularLocation>
        <location evidence="1">Membrane</location>
    </subcellularLocation>
</comment>
<comment type="caution">
    <text evidence="16">Lacks conserved residue(s) required for the propagation of feature annotation.</text>
</comment>
<feature type="transmembrane region" description="Helical" evidence="16">
    <location>
        <begin position="609"/>
        <end position="626"/>
    </location>
</feature>
<feature type="binding site" evidence="16">
    <location>
        <position position="544"/>
    </location>
    <ligand>
        <name>Mg(2+)</name>
        <dbReference type="ChEBI" id="CHEBI:18420"/>
    </ligand>
</feature>
<dbReference type="InterPro" id="IPR001757">
    <property type="entry name" value="P_typ_ATPase"/>
</dbReference>
<dbReference type="PRINTS" id="PR00119">
    <property type="entry name" value="CATATPASE"/>
</dbReference>
<name>L0A9Q1_CALLD</name>
<evidence type="ECO:0000256" key="10">
    <source>
        <dbReference type="ARBA" id="ARBA00022842"/>
    </source>
</evidence>
<keyword evidence="4 16" id="KW-0633">Potassium transport</keyword>
<dbReference type="GO" id="GO:0000287">
    <property type="term" value="F:magnesium ion binding"/>
    <property type="evidence" value="ECO:0007669"/>
    <property type="project" value="UniProtKB-UniRule"/>
</dbReference>
<keyword evidence="6 16" id="KW-0812">Transmembrane</keyword>
<dbReference type="SFLD" id="SFLDS00003">
    <property type="entry name" value="Haloacid_Dehalogenase"/>
    <property type="match status" value="1"/>
</dbReference>
<dbReference type="SFLD" id="SFLDG00002">
    <property type="entry name" value="C1.7:_P-type_atpase_like"/>
    <property type="match status" value="1"/>
</dbReference>
<keyword evidence="19" id="KW-1185">Reference proteome</keyword>
<feature type="transmembrane region" description="Helical" evidence="16">
    <location>
        <begin position="241"/>
        <end position="267"/>
    </location>
</feature>
<keyword evidence="3 16" id="KW-1003">Cell membrane</keyword>
<proteinExistence type="inferred from homology"/>
<dbReference type="AlphaFoldDB" id="L0A9Q1"/>
<dbReference type="GeneID" id="14212133"/>
<evidence type="ECO:0000259" key="17">
    <source>
        <dbReference type="Pfam" id="PF00122"/>
    </source>
</evidence>
<feature type="transmembrane region" description="Helical" evidence="16">
    <location>
        <begin position="678"/>
        <end position="704"/>
    </location>
</feature>
<dbReference type="Pfam" id="PF00122">
    <property type="entry name" value="E1-E2_ATPase"/>
    <property type="match status" value="1"/>
</dbReference>
<dbReference type="Pfam" id="PF00702">
    <property type="entry name" value="Hydrolase"/>
    <property type="match status" value="1"/>
</dbReference>
<dbReference type="OrthoDB" id="8588at2157"/>
<dbReference type="SUPFAM" id="SSF81653">
    <property type="entry name" value="Calcium ATPase, transduction domain A"/>
    <property type="match status" value="1"/>
</dbReference>
<feature type="domain" description="P-type ATPase A" evidence="17">
    <location>
        <begin position="104"/>
        <end position="199"/>
    </location>
</feature>
<organism evidence="18 19">
    <name type="scientific">Caldisphaera lagunensis (strain DSM 15908 / JCM 11604 / ANMR 0165 / IC-154)</name>
    <dbReference type="NCBI Taxonomy" id="1056495"/>
    <lineage>
        <taxon>Archaea</taxon>
        <taxon>Thermoproteota</taxon>
        <taxon>Thermoprotei</taxon>
        <taxon>Acidilobales</taxon>
        <taxon>Caldisphaeraceae</taxon>
        <taxon>Caldisphaera</taxon>
    </lineage>
</organism>
<comment type="catalytic activity">
    <reaction evidence="16">
        <text>K(+)(out) + ATP + H2O = K(+)(in) + ADP + phosphate + H(+)</text>
        <dbReference type="Rhea" id="RHEA:16777"/>
        <dbReference type="ChEBI" id="CHEBI:15377"/>
        <dbReference type="ChEBI" id="CHEBI:15378"/>
        <dbReference type="ChEBI" id="CHEBI:29103"/>
        <dbReference type="ChEBI" id="CHEBI:30616"/>
        <dbReference type="ChEBI" id="CHEBI:43474"/>
        <dbReference type="ChEBI" id="CHEBI:456216"/>
        <dbReference type="EC" id="7.2.2.6"/>
    </reaction>
</comment>
<feature type="transmembrane region" description="Helical" evidence="16">
    <location>
        <begin position="213"/>
        <end position="235"/>
    </location>
</feature>
<dbReference type="Gene3D" id="2.70.150.10">
    <property type="entry name" value="Calcium-transporting ATPase, cytoplasmic transduction domain A"/>
    <property type="match status" value="1"/>
</dbReference>
<dbReference type="InterPro" id="IPR008250">
    <property type="entry name" value="ATPase_P-typ_transduc_dom_A_sf"/>
</dbReference>
<evidence type="ECO:0000256" key="14">
    <source>
        <dbReference type="ARBA" id="ARBA00023065"/>
    </source>
</evidence>
<dbReference type="KEGG" id="clg:Calag_0873"/>
<feature type="binding site" evidence="16">
    <location>
        <position position="337"/>
    </location>
    <ligand>
        <name>ATP</name>
        <dbReference type="ChEBI" id="CHEBI:30616"/>
    </ligand>
</feature>
<dbReference type="InterPro" id="IPR018303">
    <property type="entry name" value="ATPase_P-typ_P_site"/>
</dbReference>
<dbReference type="PANTHER" id="PTHR43743:SF1">
    <property type="entry name" value="POTASSIUM-TRANSPORTING ATPASE ATP-BINDING SUBUNIT"/>
    <property type="match status" value="1"/>
</dbReference>
<keyword evidence="10 16" id="KW-0460">Magnesium</keyword>
<dbReference type="EC" id="7.2.2.6" evidence="16"/>
<sequence>MSETTRYHEKYNLKKIFIDSILKLNPVYLAKNNPVMFVVVLGFIVTLLMIVLPNQIPANQINFYIAVSLTLFFAAWFSTFSEAFSEYEAKARVDSLKIFEKEIIAHKLVNDHYVDVKSNNLKPGERILVKKGEIIPIDGFIIDGSSYIDESMITGESEPVFKNKGDHVIGGTKVIEGELKIEITAERGRSFIDKMISLVSQAKRPKSQSEISLNILLSGLSLIFLIVTATLYYILKSLGYSYVNIALIIALLVALMPTTIGGLLPAIGISGISRLTRDNIIAKSGKAIEAASDADVILLDKTGTITEGNRAAVEFIPLDNFDVNCVAVASYLASFNDNTREGRSIIDLIESMKIRIPNEIIDVALMSKPIEFNINTRYSGIEISRPNKLLDYIKKDKTCLKLVEIIEEYGNKNEEIKILKGAVDSLIKNVKNVKKEVIDKIVEDVGKKGETPLLLIINEKAMGIIVLKDRLKPGIKNVISDLKIMGITPIMVTGDNPLTAKVIATEAGIDNVISQAKPVDKLNKVHDEQNKGHVVIAMGDGTNDAPALAKADVGVAMNSGTRAAKEAANMIDLDSNPSRVVKIIELSKQLLVTRGAITTFSIANDISKYFTILPMILILGNPKIGYLNILHLTTPQTAILATMIFNAIIIPSLIPLALRGVKYKPESPRKTFIRNFLIYGIGGALLPFAAIKLIDIILAILMGVK</sequence>
<dbReference type="InterPro" id="IPR023214">
    <property type="entry name" value="HAD_sf"/>
</dbReference>
<evidence type="ECO:0000256" key="13">
    <source>
        <dbReference type="ARBA" id="ARBA00022989"/>
    </source>
</evidence>
<comment type="similarity">
    <text evidence="16">Belongs to the cation transport ATPase (P-type) (TC 3.A.3) family. Type IA subfamily.</text>
</comment>
<dbReference type="InterPro" id="IPR023298">
    <property type="entry name" value="ATPase_P-typ_TM_dom_sf"/>
</dbReference>
<dbReference type="STRING" id="1056495.Calag_0873"/>
<dbReference type="PROSITE" id="PS01229">
    <property type="entry name" value="COF_2"/>
    <property type="match status" value="1"/>
</dbReference>
<evidence type="ECO:0000256" key="3">
    <source>
        <dbReference type="ARBA" id="ARBA00022475"/>
    </source>
</evidence>
<keyword evidence="12 16" id="KW-1278">Translocase</keyword>
<dbReference type="GO" id="GO:0005524">
    <property type="term" value="F:ATP binding"/>
    <property type="evidence" value="ECO:0007669"/>
    <property type="project" value="UniProtKB-UniRule"/>
</dbReference>
<dbReference type="RefSeq" id="WP_015232510.1">
    <property type="nucleotide sequence ID" value="NC_019791.1"/>
</dbReference>
<feature type="transmembrane region" description="Helical" evidence="16">
    <location>
        <begin position="638"/>
        <end position="658"/>
    </location>
</feature>
<evidence type="ECO:0000256" key="12">
    <source>
        <dbReference type="ARBA" id="ARBA00022967"/>
    </source>
</evidence>
<evidence type="ECO:0000313" key="19">
    <source>
        <dbReference type="Proteomes" id="UP000010469"/>
    </source>
</evidence>
<dbReference type="SUPFAM" id="SSF56784">
    <property type="entry name" value="HAD-like"/>
    <property type="match status" value="1"/>
</dbReference>
<dbReference type="GO" id="GO:0008556">
    <property type="term" value="F:P-type potassium transmembrane transporter activity"/>
    <property type="evidence" value="ECO:0007669"/>
    <property type="project" value="UniProtKB-UniRule"/>
</dbReference>
<evidence type="ECO:0000256" key="5">
    <source>
        <dbReference type="ARBA" id="ARBA00022553"/>
    </source>
</evidence>
<keyword evidence="9 16" id="KW-0067">ATP-binding</keyword>
<dbReference type="InterPro" id="IPR023299">
    <property type="entry name" value="ATPase_P-typ_cyto_dom_N"/>
</dbReference>
<dbReference type="InterPro" id="IPR059000">
    <property type="entry name" value="ATPase_P-type_domA"/>
</dbReference>
<evidence type="ECO:0000313" key="18">
    <source>
        <dbReference type="EMBL" id="AFZ70613.1"/>
    </source>
</evidence>
<keyword evidence="14 16" id="KW-0406">Ion transport</keyword>
<evidence type="ECO:0000256" key="6">
    <source>
        <dbReference type="ARBA" id="ARBA00022692"/>
    </source>
</evidence>
<dbReference type="InParanoid" id="L0A9Q1"/>
<evidence type="ECO:0000256" key="16">
    <source>
        <dbReference type="HAMAP-Rule" id="MF_00285"/>
    </source>
</evidence>
<evidence type="ECO:0000256" key="4">
    <source>
        <dbReference type="ARBA" id="ARBA00022538"/>
    </source>
</evidence>
<dbReference type="SUPFAM" id="SSF81665">
    <property type="entry name" value="Calcium ATPase, transmembrane domain M"/>
    <property type="match status" value="1"/>
</dbReference>
<keyword evidence="7 16" id="KW-0479">Metal-binding</keyword>
<dbReference type="GO" id="GO:0016887">
    <property type="term" value="F:ATP hydrolysis activity"/>
    <property type="evidence" value="ECO:0007669"/>
    <property type="project" value="InterPro"/>
</dbReference>
<evidence type="ECO:0000256" key="15">
    <source>
        <dbReference type="ARBA" id="ARBA00023136"/>
    </source>
</evidence>
<protein>
    <recommendedName>
        <fullName evidence="16">Potassium-transporting ATPase ATP-binding subunit</fullName>
        <ecNumber evidence="16">7.2.2.6</ecNumber>
    </recommendedName>
    <alternativeName>
        <fullName evidence="16">ATP phosphohydrolase [potassium-transporting] B chain</fullName>
    </alternativeName>
    <alternativeName>
        <fullName evidence="16">Potassium-binding and translocating subunit B</fullName>
    </alternativeName>
    <alternativeName>
        <fullName evidence="16">Potassium-translocating ATPase B chain</fullName>
    </alternativeName>
</protein>
<keyword evidence="15 16" id="KW-0472">Membrane</keyword>
<feature type="transmembrane region" description="Helical" evidence="16">
    <location>
        <begin position="35"/>
        <end position="55"/>
    </location>
</feature>
<dbReference type="PROSITE" id="PS00154">
    <property type="entry name" value="ATPASE_E1_E2"/>
    <property type="match status" value="1"/>
</dbReference>
<keyword evidence="13 16" id="KW-1133">Transmembrane helix</keyword>
<dbReference type="Gene3D" id="3.40.50.1000">
    <property type="entry name" value="HAD superfamily/HAD-like"/>
    <property type="match status" value="1"/>
</dbReference>
<accession>L0A9Q1</accession>
<dbReference type="InterPro" id="IPR006391">
    <property type="entry name" value="P-type_ATPase_bsu_IA"/>
</dbReference>
<dbReference type="HAMAP" id="MF_00285">
    <property type="entry name" value="KdpB"/>
    <property type="match status" value="1"/>
</dbReference>
<dbReference type="PANTHER" id="PTHR43743">
    <property type="entry name" value="POTASSIUM-TRANSPORTING ATPASE ATP-BINDING SUBUNIT"/>
    <property type="match status" value="1"/>
</dbReference>
<dbReference type="Proteomes" id="UP000010469">
    <property type="component" value="Chromosome"/>
</dbReference>
<dbReference type="InterPro" id="IPR036412">
    <property type="entry name" value="HAD-like_sf"/>
</dbReference>
<evidence type="ECO:0000256" key="9">
    <source>
        <dbReference type="ARBA" id="ARBA00022840"/>
    </source>
</evidence>
<dbReference type="NCBIfam" id="TIGR01494">
    <property type="entry name" value="ATPase_P-type"/>
    <property type="match status" value="2"/>
</dbReference>
<feature type="transmembrane region" description="Helical" evidence="16">
    <location>
        <begin position="61"/>
        <end position="80"/>
    </location>
</feature>
<keyword evidence="5 16" id="KW-0597">Phosphoprotein</keyword>
<feature type="binding site" evidence="16">
    <location>
        <position position="341"/>
    </location>
    <ligand>
        <name>ATP</name>
        <dbReference type="ChEBI" id="CHEBI:30616"/>
    </ligand>
</feature>
<evidence type="ECO:0000256" key="2">
    <source>
        <dbReference type="ARBA" id="ARBA00022448"/>
    </source>
</evidence>
<dbReference type="eggNOG" id="arCOG01577">
    <property type="taxonomic scope" value="Archaea"/>
</dbReference>